<protein>
    <recommendedName>
        <fullName evidence="2">Pyridoxal phosphate homeostasis protein</fullName>
        <shortName evidence="2">PLP homeostasis protein</shortName>
    </recommendedName>
</protein>
<dbReference type="InterPro" id="IPR029066">
    <property type="entry name" value="PLP-binding_barrel"/>
</dbReference>
<feature type="domain" description="Alanine racemase N-terminal" evidence="4">
    <location>
        <begin position="11"/>
        <end position="224"/>
    </location>
</feature>
<evidence type="ECO:0000256" key="1">
    <source>
        <dbReference type="ARBA" id="ARBA00022898"/>
    </source>
</evidence>
<accession>A0ABV9NIQ4</accession>
<dbReference type="PANTHER" id="PTHR10146">
    <property type="entry name" value="PROLINE SYNTHETASE CO-TRANSCRIBED BACTERIAL HOMOLOG PROTEIN"/>
    <property type="match status" value="1"/>
</dbReference>
<dbReference type="PIRSF" id="PIRSF004848">
    <property type="entry name" value="YBL036c_PLPDEIII"/>
    <property type="match status" value="1"/>
</dbReference>
<gene>
    <name evidence="5" type="ORF">ACFO3Q_05925</name>
</gene>
<dbReference type="SUPFAM" id="SSF51419">
    <property type="entry name" value="PLP-binding barrel"/>
    <property type="match status" value="1"/>
</dbReference>
<organism evidence="5 6">
    <name type="scientific">Coralloluteibacterium thermophilum</name>
    <dbReference type="NCBI Taxonomy" id="2707049"/>
    <lineage>
        <taxon>Bacteria</taxon>
        <taxon>Pseudomonadati</taxon>
        <taxon>Pseudomonadota</taxon>
        <taxon>Gammaproteobacteria</taxon>
        <taxon>Lysobacterales</taxon>
        <taxon>Lysobacteraceae</taxon>
        <taxon>Coralloluteibacterium</taxon>
    </lineage>
</organism>
<dbReference type="EMBL" id="JBHSGG010000015">
    <property type="protein sequence ID" value="MFC4727705.1"/>
    <property type="molecule type" value="Genomic_DNA"/>
</dbReference>
<dbReference type="Gene3D" id="3.20.20.10">
    <property type="entry name" value="Alanine racemase"/>
    <property type="match status" value="1"/>
</dbReference>
<evidence type="ECO:0000256" key="3">
    <source>
        <dbReference type="RuleBase" id="RU004514"/>
    </source>
</evidence>
<comment type="caution">
    <text evidence="5">The sequence shown here is derived from an EMBL/GenBank/DDBJ whole genome shotgun (WGS) entry which is preliminary data.</text>
</comment>
<evidence type="ECO:0000259" key="4">
    <source>
        <dbReference type="Pfam" id="PF01168"/>
    </source>
</evidence>
<evidence type="ECO:0000313" key="6">
    <source>
        <dbReference type="Proteomes" id="UP001595892"/>
    </source>
</evidence>
<comment type="function">
    <text evidence="2">Pyridoxal 5'-phosphate (PLP)-binding protein, which is involved in PLP homeostasis.</text>
</comment>
<dbReference type="NCBIfam" id="TIGR00044">
    <property type="entry name" value="YggS family pyridoxal phosphate-dependent enzyme"/>
    <property type="match status" value="1"/>
</dbReference>
<dbReference type="HAMAP" id="MF_02087">
    <property type="entry name" value="PLP_homeostasis"/>
    <property type="match status" value="1"/>
</dbReference>
<dbReference type="Proteomes" id="UP001595892">
    <property type="component" value="Unassembled WGS sequence"/>
</dbReference>
<dbReference type="InterPro" id="IPR011078">
    <property type="entry name" value="PyrdxlP_homeostasis"/>
</dbReference>
<evidence type="ECO:0000313" key="5">
    <source>
        <dbReference type="EMBL" id="MFC4727705.1"/>
    </source>
</evidence>
<sequence length="234" mass="25267">MPTPTAHDEVLQRIRAAAAGRPVELLAVSKTRSAEEVVALARRGQRRFGENYVQEAVAKRRAVAALAPDLDLEWHLIGRLQTNKARDAAGFDWVEAVDRPRLADALAAARPEGRPPLNVLIQVNPDGEPGKAGCAPDELDALAAHVAALPRLRLRGLMAIPAPAEDMRVRAASFRTLAGLFERLRGRHPDIDTLSMGMSDDFETAIAEGATRVRIGTALFGPRPPRPSPEDAHA</sequence>
<reference evidence="6" key="1">
    <citation type="journal article" date="2019" name="Int. J. Syst. Evol. Microbiol.">
        <title>The Global Catalogue of Microorganisms (GCM) 10K type strain sequencing project: providing services to taxonomists for standard genome sequencing and annotation.</title>
        <authorList>
            <consortium name="The Broad Institute Genomics Platform"/>
            <consortium name="The Broad Institute Genome Sequencing Center for Infectious Disease"/>
            <person name="Wu L."/>
            <person name="Ma J."/>
        </authorList>
    </citation>
    <scope>NUCLEOTIDE SEQUENCE [LARGE SCALE GENOMIC DNA]</scope>
    <source>
        <strain evidence="6">CGMCC 1.13574</strain>
    </source>
</reference>
<keyword evidence="1 2" id="KW-0663">Pyridoxal phosphate</keyword>
<dbReference type="InterPro" id="IPR001608">
    <property type="entry name" value="Ala_racemase_N"/>
</dbReference>
<dbReference type="PANTHER" id="PTHR10146:SF14">
    <property type="entry name" value="PYRIDOXAL PHOSPHATE HOMEOSTASIS PROTEIN"/>
    <property type="match status" value="1"/>
</dbReference>
<dbReference type="Pfam" id="PF01168">
    <property type="entry name" value="Ala_racemase_N"/>
    <property type="match status" value="1"/>
</dbReference>
<comment type="similarity">
    <text evidence="2 3">Belongs to the pyridoxal phosphate-binding protein YggS/PROSC family.</text>
</comment>
<name>A0ABV9NIQ4_9GAMM</name>
<dbReference type="RefSeq" id="WP_377003716.1">
    <property type="nucleotide sequence ID" value="NZ_JBHSGG010000015.1"/>
</dbReference>
<proteinExistence type="inferred from homology"/>
<feature type="modified residue" description="N6-(pyridoxal phosphate)lysine" evidence="2">
    <location>
        <position position="30"/>
    </location>
</feature>
<evidence type="ECO:0000256" key="2">
    <source>
        <dbReference type="HAMAP-Rule" id="MF_02087"/>
    </source>
</evidence>
<keyword evidence="6" id="KW-1185">Reference proteome</keyword>